<dbReference type="GO" id="GO:0030027">
    <property type="term" value="C:lamellipodium"/>
    <property type="evidence" value="ECO:0007669"/>
    <property type="project" value="UniProtKB-SubCell"/>
</dbReference>
<evidence type="ECO:0000313" key="19">
    <source>
        <dbReference type="Proteomes" id="UP000472263"/>
    </source>
</evidence>
<dbReference type="FunCoup" id="A0A668AZD1">
    <property type="interactions" value="90"/>
</dbReference>
<evidence type="ECO:0000313" key="18">
    <source>
        <dbReference type="Ensembl" id="ENSMMDP00005054676.1"/>
    </source>
</evidence>
<reference evidence="18" key="3">
    <citation type="submission" date="2025-09" db="UniProtKB">
        <authorList>
            <consortium name="Ensembl"/>
        </authorList>
    </citation>
    <scope>IDENTIFICATION</scope>
</reference>
<dbReference type="Proteomes" id="UP000472263">
    <property type="component" value="Chromosome 15"/>
</dbReference>
<keyword evidence="16" id="KW-0812">Transmembrane</keyword>
<evidence type="ECO:0000256" key="3">
    <source>
        <dbReference type="ARBA" id="ARBA00004486"/>
    </source>
</evidence>
<comment type="subcellular location">
    <subcellularLocation>
        <location evidence="4">Cell projection</location>
        <location evidence="4">Axon</location>
    </subcellularLocation>
    <subcellularLocation>
        <location evidence="3">Cell projection</location>
        <location evidence="3">Filopodium</location>
    </subcellularLocation>
    <subcellularLocation>
        <location evidence="6">Cell projection</location>
        <location evidence="6">Growth cone</location>
    </subcellularLocation>
    <subcellularLocation>
        <location evidence="5">Cell projection</location>
        <location evidence="5">Lamellipodium</location>
    </subcellularLocation>
    <subcellularLocation>
        <location evidence="1">Cytoplasm</location>
        <location evidence="1">Cytoskeleton</location>
    </subcellularLocation>
    <subcellularLocation>
        <location evidence="2">Perikaryon</location>
    </subcellularLocation>
</comment>
<dbReference type="InterPro" id="IPR003124">
    <property type="entry name" value="WH2_dom"/>
</dbReference>
<name>A0A668AZD1_9TELE</name>
<reference evidence="18" key="2">
    <citation type="submission" date="2025-08" db="UniProtKB">
        <authorList>
            <consortium name="Ensembl"/>
        </authorList>
    </citation>
    <scope>IDENTIFICATION</scope>
</reference>
<evidence type="ECO:0000256" key="2">
    <source>
        <dbReference type="ARBA" id="ARBA00004484"/>
    </source>
</evidence>
<dbReference type="GO" id="GO:0048812">
    <property type="term" value="P:neuron projection morphogenesis"/>
    <property type="evidence" value="ECO:0007669"/>
    <property type="project" value="TreeGrafter"/>
</dbReference>
<evidence type="ECO:0000256" key="7">
    <source>
        <dbReference type="ARBA" id="ARBA00010041"/>
    </source>
</evidence>
<dbReference type="AlphaFoldDB" id="A0A668AZD1"/>
<proteinExistence type="inferred from homology"/>
<dbReference type="Ensembl" id="ENSMMDT00005055724.1">
    <property type="protein sequence ID" value="ENSMMDP00005054676.1"/>
    <property type="gene ID" value="ENSMMDG00005024504.1"/>
</dbReference>
<organism evidence="18 19">
    <name type="scientific">Myripristis murdjan</name>
    <name type="common">pinecone soldierfish</name>
    <dbReference type="NCBI Taxonomy" id="586833"/>
    <lineage>
        <taxon>Eukaryota</taxon>
        <taxon>Metazoa</taxon>
        <taxon>Chordata</taxon>
        <taxon>Craniata</taxon>
        <taxon>Vertebrata</taxon>
        <taxon>Euteleostomi</taxon>
        <taxon>Actinopterygii</taxon>
        <taxon>Neopterygii</taxon>
        <taxon>Teleostei</taxon>
        <taxon>Neoteleostei</taxon>
        <taxon>Acanthomorphata</taxon>
        <taxon>Holocentriformes</taxon>
        <taxon>Holocentridae</taxon>
        <taxon>Myripristis</taxon>
    </lineage>
</organism>
<evidence type="ECO:0000256" key="14">
    <source>
        <dbReference type="SAM" id="Coils"/>
    </source>
</evidence>
<keyword evidence="10" id="KW-0963">Cytoplasm</keyword>
<feature type="coiled-coil region" evidence="14">
    <location>
        <begin position="132"/>
        <end position="180"/>
    </location>
</feature>
<evidence type="ECO:0000259" key="17">
    <source>
        <dbReference type="PROSITE" id="PS51082"/>
    </source>
</evidence>
<keyword evidence="16" id="KW-1133">Transmembrane helix</keyword>
<keyword evidence="19" id="KW-1185">Reference proteome</keyword>
<dbReference type="GO" id="GO:2001224">
    <property type="term" value="P:positive regulation of neuron migration"/>
    <property type="evidence" value="ECO:0007669"/>
    <property type="project" value="TreeGrafter"/>
</dbReference>
<evidence type="ECO:0000256" key="11">
    <source>
        <dbReference type="ARBA" id="ARBA00023054"/>
    </source>
</evidence>
<feature type="domain" description="WH2" evidence="17">
    <location>
        <begin position="390"/>
        <end position="407"/>
    </location>
</feature>
<feature type="transmembrane region" description="Helical" evidence="16">
    <location>
        <begin position="21"/>
        <end position="38"/>
    </location>
</feature>
<dbReference type="GO" id="GO:0003779">
    <property type="term" value="F:actin binding"/>
    <property type="evidence" value="ECO:0007669"/>
    <property type="project" value="InterPro"/>
</dbReference>
<sequence length="461" mass="52931">HNSKQKYTSVLSVHLSFTKSQIPWILYFVLVPCAIQFLCLPPPCLSFSLCLLVSHMVIEEVSTIQENLEIERTCRQSVEALASKLNRQNRSLKRKSMLLLSHLGPETIAEINLEDEDEEEEDQHAASKVCLSAQCQSTISELQKKLELALEEKKQAATELNAIREQLRETREELLKEKHDNTALIAETMQQKKLLGKYNRVSQFAVQEYEDLQENLNLERDLRAEAENFARDMLVEQEKLKRQSQILIESSSPSQALQEALSQITSLTDNMETQRLEHQHQIKQMEERLRSSKAEKELMALRCKLELVEEEKREYSEKCSKIEVEVKDLRHTVEELQKKLQAATNPPPAPTPPPPPPPPPPPVPAPTSNPLRFDETQHSQHSFKRVTQQAVDEMMQRIKRGVQLRPVSQTPHRRRRVSSTIFQTLNYHNSILELCVCRQGKEQHPTKTQPSSTGSPVLDTV</sequence>
<keyword evidence="9" id="KW-0217">Developmental protein</keyword>
<evidence type="ECO:0000256" key="9">
    <source>
        <dbReference type="ARBA" id="ARBA00022473"/>
    </source>
</evidence>
<dbReference type="GeneTree" id="ENSGT00510000048167"/>
<evidence type="ECO:0000256" key="4">
    <source>
        <dbReference type="ARBA" id="ARBA00004489"/>
    </source>
</evidence>
<keyword evidence="16" id="KW-0472">Membrane</keyword>
<dbReference type="GO" id="GO:0043204">
    <property type="term" value="C:perikaryon"/>
    <property type="evidence" value="ECO:0007669"/>
    <property type="project" value="UniProtKB-SubCell"/>
</dbReference>
<evidence type="ECO:0000256" key="13">
    <source>
        <dbReference type="ARBA" id="ARBA00023273"/>
    </source>
</evidence>
<dbReference type="PROSITE" id="PS51082">
    <property type="entry name" value="WH2"/>
    <property type="match status" value="1"/>
</dbReference>
<evidence type="ECO:0000256" key="1">
    <source>
        <dbReference type="ARBA" id="ARBA00004245"/>
    </source>
</evidence>
<reference evidence="18" key="1">
    <citation type="submission" date="2019-06" db="EMBL/GenBank/DDBJ databases">
        <authorList>
            <consortium name="Wellcome Sanger Institute Data Sharing"/>
        </authorList>
    </citation>
    <scope>NUCLEOTIDE SEQUENCE [LARGE SCALE GENOMIC DNA]</scope>
</reference>
<evidence type="ECO:0000256" key="6">
    <source>
        <dbReference type="ARBA" id="ARBA00004624"/>
    </source>
</evidence>
<dbReference type="PANTHER" id="PTHR46606">
    <property type="entry name" value="SHOOTIN-1"/>
    <property type="match status" value="1"/>
</dbReference>
<feature type="compositionally biased region" description="Pro residues" evidence="15">
    <location>
        <begin position="345"/>
        <end position="367"/>
    </location>
</feature>
<evidence type="ECO:0000256" key="16">
    <source>
        <dbReference type="SAM" id="Phobius"/>
    </source>
</evidence>
<dbReference type="PANTHER" id="PTHR46606:SF3">
    <property type="entry name" value="SHOOTIN-1"/>
    <property type="match status" value="1"/>
</dbReference>
<dbReference type="InParanoid" id="A0A668AZD1"/>
<evidence type="ECO:0000256" key="8">
    <source>
        <dbReference type="ARBA" id="ARBA00017666"/>
    </source>
</evidence>
<evidence type="ECO:0000256" key="12">
    <source>
        <dbReference type="ARBA" id="ARBA00023212"/>
    </source>
</evidence>
<keyword evidence="11 14" id="KW-0175">Coiled coil</keyword>
<comment type="similarity">
    <text evidence="7">Belongs to the shootin family.</text>
</comment>
<gene>
    <name evidence="18" type="primary">SHTN1</name>
</gene>
<dbReference type="GO" id="GO:0005856">
    <property type="term" value="C:cytoskeleton"/>
    <property type="evidence" value="ECO:0007669"/>
    <property type="project" value="UniProtKB-SubCell"/>
</dbReference>
<accession>A0A668AZD1</accession>
<protein>
    <recommendedName>
        <fullName evidence="8">Shootin-1</fullName>
    </recommendedName>
</protein>
<dbReference type="InterPro" id="IPR024849">
    <property type="entry name" value="Shootin-1"/>
</dbReference>
<evidence type="ECO:0000256" key="10">
    <source>
        <dbReference type="ARBA" id="ARBA00022490"/>
    </source>
</evidence>
<feature type="region of interest" description="Disordered" evidence="15">
    <location>
        <begin position="336"/>
        <end position="383"/>
    </location>
</feature>
<dbReference type="GO" id="GO:0005737">
    <property type="term" value="C:cytoplasm"/>
    <property type="evidence" value="ECO:0007669"/>
    <property type="project" value="TreeGrafter"/>
</dbReference>
<evidence type="ECO:0000256" key="15">
    <source>
        <dbReference type="SAM" id="MobiDB-lite"/>
    </source>
</evidence>
<dbReference type="GO" id="GO:0048920">
    <property type="term" value="P:posterior lateral line neuromast primordium migration"/>
    <property type="evidence" value="ECO:0007669"/>
    <property type="project" value="Ensembl"/>
</dbReference>
<dbReference type="GO" id="GO:0044295">
    <property type="term" value="C:axonal growth cone"/>
    <property type="evidence" value="ECO:0007669"/>
    <property type="project" value="TreeGrafter"/>
</dbReference>
<keyword evidence="12" id="KW-0206">Cytoskeleton</keyword>
<keyword evidence="13" id="KW-0966">Cell projection</keyword>
<dbReference type="GO" id="GO:0030175">
    <property type="term" value="C:filopodium"/>
    <property type="evidence" value="ECO:0007669"/>
    <property type="project" value="UniProtKB-SubCell"/>
</dbReference>
<evidence type="ECO:0000256" key="5">
    <source>
        <dbReference type="ARBA" id="ARBA00004510"/>
    </source>
</evidence>